<dbReference type="InterPro" id="IPR000192">
    <property type="entry name" value="Aminotrans_V_dom"/>
</dbReference>
<keyword evidence="6" id="KW-0479">Metal-binding</keyword>
<evidence type="ECO:0000313" key="12">
    <source>
        <dbReference type="EMBL" id="ATQ43176.1"/>
    </source>
</evidence>
<comment type="catalytic activity">
    <reaction evidence="10">
        <text>(sulfur carrier)-H + L-cysteine = (sulfur carrier)-SH + L-alanine</text>
        <dbReference type="Rhea" id="RHEA:43892"/>
        <dbReference type="Rhea" id="RHEA-COMP:14737"/>
        <dbReference type="Rhea" id="RHEA-COMP:14739"/>
        <dbReference type="ChEBI" id="CHEBI:29917"/>
        <dbReference type="ChEBI" id="CHEBI:35235"/>
        <dbReference type="ChEBI" id="CHEBI:57972"/>
        <dbReference type="ChEBI" id="CHEBI:64428"/>
        <dbReference type="EC" id="2.8.1.7"/>
    </reaction>
</comment>
<keyword evidence="5 12" id="KW-0808">Transferase</keyword>
<dbReference type="KEGG" id="cmb:CSW64_12505"/>
<dbReference type="OrthoDB" id="9808002at2"/>
<evidence type="ECO:0000256" key="7">
    <source>
        <dbReference type="ARBA" id="ARBA00022898"/>
    </source>
</evidence>
<dbReference type="Gene3D" id="3.40.640.10">
    <property type="entry name" value="Type I PLP-dependent aspartate aminotransferase-like (Major domain)"/>
    <property type="match status" value="1"/>
</dbReference>
<feature type="domain" description="Aminotransferase class V" evidence="11">
    <location>
        <begin position="3"/>
        <end position="351"/>
    </location>
</feature>
<keyword evidence="13" id="KW-1185">Reference proteome</keyword>
<dbReference type="InterPro" id="IPR015422">
    <property type="entry name" value="PyrdxlP-dep_Trfase_small"/>
</dbReference>
<evidence type="ECO:0000259" key="11">
    <source>
        <dbReference type="Pfam" id="PF00266"/>
    </source>
</evidence>
<dbReference type="RefSeq" id="WP_099622428.1">
    <property type="nucleotide sequence ID" value="NZ_CP024201.1"/>
</dbReference>
<dbReference type="InterPro" id="IPR016454">
    <property type="entry name" value="Cysteine_dSase"/>
</dbReference>
<dbReference type="EMBL" id="CP024201">
    <property type="protein sequence ID" value="ATQ43176.1"/>
    <property type="molecule type" value="Genomic_DNA"/>
</dbReference>
<keyword evidence="12" id="KW-0032">Aminotransferase</keyword>
<keyword evidence="9" id="KW-0411">Iron-sulfur</keyword>
<dbReference type="PANTHER" id="PTHR11601">
    <property type="entry name" value="CYSTEINE DESULFURYLASE FAMILY MEMBER"/>
    <property type="match status" value="1"/>
</dbReference>
<evidence type="ECO:0000313" key="13">
    <source>
        <dbReference type="Proteomes" id="UP000228945"/>
    </source>
</evidence>
<sequence>MTVYLDHNATAPVRPEAKDAVVRALEVGGNPSSVHAAGRAARNLIETARQQVADLVGVKVGSVTFTSGGTESNALAIESAVAAGFDRIILGGTEHGAVGENVRAAKVPVALWPVNAEGVADLDWLKDELSKGGRPLVCLMLANNETGVIQPVAEASALVREAGGWLHVDAVQAAGKIAIDFTDLGADTLALAAHKIGGPFGSGALIAGTRSTVVRRLHGGGQERGRRAGAENLTGIAGFGAAAVAAVRDLPHVAEQARWRDAMQARVEEAGVVILGKGAPRLPQTLGFAAAGFDAQMQVMGMDLAGVMISAGPACSSGKMKPSEVVAAMGRADLAPFAVRISGGWTTTQDDWSRAGDAWLELYARHLSRRKEVA</sequence>
<dbReference type="InterPro" id="IPR015421">
    <property type="entry name" value="PyrdxlP-dep_Trfase_major"/>
</dbReference>
<dbReference type="GO" id="GO:0031071">
    <property type="term" value="F:cysteine desulfurase activity"/>
    <property type="evidence" value="ECO:0007669"/>
    <property type="project" value="UniProtKB-EC"/>
</dbReference>
<dbReference type="GO" id="GO:0008483">
    <property type="term" value="F:transaminase activity"/>
    <property type="evidence" value="ECO:0007669"/>
    <property type="project" value="UniProtKB-KW"/>
</dbReference>
<dbReference type="InterPro" id="IPR015424">
    <property type="entry name" value="PyrdxlP-dep_Trfase"/>
</dbReference>
<comment type="cofactor">
    <cofactor evidence="1">
        <name>pyridoxal 5'-phosphate</name>
        <dbReference type="ChEBI" id="CHEBI:597326"/>
    </cofactor>
</comment>
<evidence type="ECO:0000256" key="5">
    <source>
        <dbReference type="ARBA" id="ARBA00022679"/>
    </source>
</evidence>
<keyword evidence="7" id="KW-0663">Pyridoxal phosphate</keyword>
<name>A0A2D2AYT0_9CAUL</name>
<dbReference type="GO" id="GO:0046872">
    <property type="term" value="F:metal ion binding"/>
    <property type="evidence" value="ECO:0007669"/>
    <property type="project" value="UniProtKB-KW"/>
</dbReference>
<evidence type="ECO:0000256" key="4">
    <source>
        <dbReference type="ARBA" id="ARBA00013558"/>
    </source>
</evidence>
<dbReference type="GO" id="GO:0051536">
    <property type="term" value="F:iron-sulfur cluster binding"/>
    <property type="evidence" value="ECO:0007669"/>
    <property type="project" value="UniProtKB-KW"/>
</dbReference>
<evidence type="ECO:0000256" key="6">
    <source>
        <dbReference type="ARBA" id="ARBA00022723"/>
    </source>
</evidence>
<evidence type="ECO:0000256" key="8">
    <source>
        <dbReference type="ARBA" id="ARBA00023004"/>
    </source>
</evidence>
<accession>A0A2D2AYT0</accession>
<reference evidence="12 13" key="1">
    <citation type="submission" date="2017-10" db="EMBL/GenBank/DDBJ databases">
        <title>Genome sequence of Caulobacter mirabilis FWC38.</title>
        <authorList>
            <person name="Fiebig A."/>
            <person name="Crosson S."/>
        </authorList>
    </citation>
    <scope>NUCLEOTIDE SEQUENCE [LARGE SCALE GENOMIC DNA]</scope>
    <source>
        <strain evidence="12 13">FWC 38</strain>
    </source>
</reference>
<dbReference type="Gene3D" id="1.10.260.50">
    <property type="match status" value="1"/>
</dbReference>
<comment type="similarity">
    <text evidence="3">Belongs to the class-V pyridoxal-phosphate-dependent aminotransferase family. NifS/IscS subfamily.</text>
</comment>
<evidence type="ECO:0000256" key="2">
    <source>
        <dbReference type="ARBA" id="ARBA00003120"/>
    </source>
</evidence>
<dbReference type="PIRSF" id="PIRSF005572">
    <property type="entry name" value="NifS"/>
    <property type="match status" value="1"/>
</dbReference>
<dbReference type="AlphaFoldDB" id="A0A2D2AYT0"/>
<dbReference type="Proteomes" id="UP000228945">
    <property type="component" value="Chromosome"/>
</dbReference>
<gene>
    <name evidence="12" type="ORF">CSW64_12505</name>
</gene>
<evidence type="ECO:0000256" key="10">
    <source>
        <dbReference type="ARBA" id="ARBA00050776"/>
    </source>
</evidence>
<protein>
    <recommendedName>
        <fullName evidence="4">Cysteine desulfurase</fullName>
    </recommendedName>
</protein>
<dbReference type="Gene3D" id="3.90.1150.10">
    <property type="entry name" value="Aspartate Aminotransferase, domain 1"/>
    <property type="match status" value="1"/>
</dbReference>
<comment type="function">
    <text evidence="2">Catalyzes the removal of elemental sulfur atoms from cysteine to produce alanine. Seems to participate in the biosynthesis of the nitrogenase metalloclusters by providing the inorganic sulfur required for the Fe-S core formation.</text>
</comment>
<organism evidence="12 13">
    <name type="scientific">Caulobacter mirabilis</name>
    <dbReference type="NCBI Taxonomy" id="69666"/>
    <lineage>
        <taxon>Bacteria</taxon>
        <taxon>Pseudomonadati</taxon>
        <taxon>Pseudomonadota</taxon>
        <taxon>Alphaproteobacteria</taxon>
        <taxon>Caulobacterales</taxon>
        <taxon>Caulobacteraceae</taxon>
        <taxon>Caulobacter</taxon>
    </lineage>
</organism>
<keyword evidence="8" id="KW-0408">Iron</keyword>
<dbReference type="Pfam" id="PF00266">
    <property type="entry name" value="Aminotran_5"/>
    <property type="match status" value="1"/>
</dbReference>
<evidence type="ECO:0000256" key="3">
    <source>
        <dbReference type="ARBA" id="ARBA00006490"/>
    </source>
</evidence>
<proteinExistence type="inferred from homology"/>
<dbReference type="PANTHER" id="PTHR11601:SF34">
    <property type="entry name" value="CYSTEINE DESULFURASE"/>
    <property type="match status" value="1"/>
</dbReference>
<evidence type="ECO:0000256" key="9">
    <source>
        <dbReference type="ARBA" id="ARBA00023014"/>
    </source>
</evidence>
<dbReference type="SUPFAM" id="SSF53383">
    <property type="entry name" value="PLP-dependent transferases"/>
    <property type="match status" value="1"/>
</dbReference>
<evidence type="ECO:0000256" key="1">
    <source>
        <dbReference type="ARBA" id="ARBA00001933"/>
    </source>
</evidence>